<evidence type="ECO:0000313" key="4">
    <source>
        <dbReference type="EMBL" id="SVE17653.1"/>
    </source>
</evidence>
<dbReference type="AlphaFoldDB" id="A0A383BCV4"/>
<keyword evidence="2" id="KW-0677">Repeat</keyword>
<evidence type="ECO:0000256" key="2">
    <source>
        <dbReference type="ARBA" id="ARBA00022737"/>
    </source>
</evidence>
<dbReference type="Gene3D" id="2.120.10.30">
    <property type="entry name" value="TolB, C-terminal domain"/>
    <property type="match status" value="1"/>
</dbReference>
<organism evidence="4">
    <name type="scientific">marine metagenome</name>
    <dbReference type="NCBI Taxonomy" id="408172"/>
    <lineage>
        <taxon>unclassified sequences</taxon>
        <taxon>metagenomes</taxon>
        <taxon>ecological metagenomes</taxon>
    </lineage>
</organism>
<reference evidence="4" key="1">
    <citation type="submission" date="2018-05" db="EMBL/GenBank/DDBJ databases">
        <authorList>
            <person name="Lanie J.A."/>
            <person name="Ng W.-L."/>
            <person name="Kazmierczak K.M."/>
            <person name="Andrzejewski T.M."/>
            <person name="Davidsen T.M."/>
            <person name="Wayne K.J."/>
            <person name="Tettelin H."/>
            <person name="Glass J.I."/>
            <person name="Rusch D."/>
            <person name="Podicherti R."/>
            <person name="Tsui H.-C.T."/>
            <person name="Winkler M.E."/>
        </authorList>
    </citation>
    <scope>NUCLEOTIDE SEQUENCE</scope>
</reference>
<gene>
    <name evidence="4" type="ORF">METZ01_LOCUS470507</name>
</gene>
<sequence>MIVGAGDHGYEKVDGWATGRTLGIASGVAADSDGCVYVIDREPNPAIVVFGQDGVYRTSWAEDILSVPHDIWIDGNDRIYTADCGDHSVRIFNVNGDVIDTLLTDQPDLYGQPFNRPTRAVCAPGGDLFVSDGYGQHHIHRFSSEGELKKTWGGEGSVFVGDLLHKYLRM</sequence>
<dbReference type="SUPFAM" id="SSF63829">
    <property type="entry name" value="Calcium-dependent phosphotriesterase"/>
    <property type="match status" value="1"/>
</dbReference>
<accession>A0A383BCV4</accession>
<keyword evidence="3" id="KW-0325">Glycoprotein</keyword>
<dbReference type="PANTHER" id="PTHR10680:SF38">
    <property type="entry name" value="BLL1368 PROTEIN"/>
    <property type="match status" value="1"/>
</dbReference>
<dbReference type="InterPro" id="IPR001258">
    <property type="entry name" value="NHL_repeat"/>
</dbReference>
<name>A0A383BCV4_9ZZZZ</name>
<evidence type="ECO:0000256" key="3">
    <source>
        <dbReference type="ARBA" id="ARBA00023180"/>
    </source>
</evidence>
<dbReference type="Pfam" id="PF01436">
    <property type="entry name" value="NHL"/>
    <property type="match status" value="1"/>
</dbReference>
<dbReference type="PANTHER" id="PTHR10680">
    <property type="entry name" value="PEPTIDYL-GLYCINE ALPHA-AMIDATING MONOOXYGENASE"/>
    <property type="match status" value="1"/>
</dbReference>
<evidence type="ECO:0000256" key="1">
    <source>
        <dbReference type="ARBA" id="ARBA00022729"/>
    </source>
</evidence>
<dbReference type="InterPro" id="IPR011042">
    <property type="entry name" value="6-blade_b-propeller_TolB-like"/>
</dbReference>
<protein>
    <recommendedName>
        <fullName evidence="5">Peptidylamidoglycolate lyase</fullName>
    </recommendedName>
</protein>
<keyword evidence="1" id="KW-0732">Signal</keyword>
<evidence type="ECO:0008006" key="5">
    <source>
        <dbReference type="Google" id="ProtNLM"/>
    </source>
</evidence>
<dbReference type="EMBL" id="UINC01199294">
    <property type="protein sequence ID" value="SVE17653.1"/>
    <property type="molecule type" value="Genomic_DNA"/>
</dbReference>
<proteinExistence type="predicted"/>